<dbReference type="EMBL" id="JAOAOG010000272">
    <property type="protein sequence ID" value="KAJ6233941.1"/>
    <property type="molecule type" value="Genomic_DNA"/>
</dbReference>
<keyword evidence="3" id="KW-1185">Reference proteome</keyword>
<proteinExistence type="predicted"/>
<reference evidence="2" key="1">
    <citation type="submission" date="2022-08" db="EMBL/GenBank/DDBJ databases">
        <title>Novel sulfate-reducing endosymbionts in the free-living metamonad Anaeramoeba.</title>
        <authorList>
            <person name="Jerlstrom-Hultqvist J."/>
            <person name="Cepicka I."/>
            <person name="Gallot-Lavallee L."/>
            <person name="Salas-Leiva D."/>
            <person name="Curtis B.A."/>
            <person name="Zahonova K."/>
            <person name="Pipaliya S."/>
            <person name="Dacks J."/>
            <person name="Roger A.J."/>
        </authorList>
    </citation>
    <scope>NUCLEOTIDE SEQUENCE</scope>
    <source>
        <strain evidence="2">Schooner1</strain>
    </source>
</reference>
<protein>
    <recommendedName>
        <fullName evidence="1">DNA/RNA-binding protein Alba-like domain-containing protein</fullName>
    </recommendedName>
</protein>
<evidence type="ECO:0000313" key="3">
    <source>
        <dbReference type="Proteomes" id="UP001150062"/>
    </source>
</evidence>
<feature type="domain" description="DNA/RNA-binding protein Alba-like" evidence="1">
    <location>
        <begin position="47"/>
        <end position="110"/>
    </location>
</feature>
<accession>A0ABQ8XN20</accession>
<organism evidence="2 3">
    <name type="scientific">Anaeramoeba flamelloides</name>
    <dbReference type="NCBI Taxonomy" id="1746091"/>
    <lineage>
        <taxon>Eukaryota</taxon>
        <taxon>Metamonada</taxon>
        <taxon>Anaeramoebidae</taxon>
        <taxon>Anaeramoeba</taxon>
    </lineage>
</organism>
<sequence length="178" mass="20571">MCFFQKQYLKQNHFFPLVTHDQIQVLFQIFQIPFVKMSNSTNNDILIRIAAKTRVSNCVKYTKSLIENNSSEKLIMLQATGSSMNKAITVFEILKREVSGISGDIQLDKISKTNSKNSNSSLKLSRITISLQITSTSINKEKDINQNIQTKKSIKKKQKKNKYLRLGEEKKDKYFVRK</sequence>
<gene>
    <name evidence="2" type="ORF">M0813_00574</name>
</gene>
<dbReference type="InterPro" id="IPR036882">
    <property type="entry name" value="Alba-like_dom_sf"/>
</dbReference>
<evidence type="ECO:0000259" key="1">
    <source>
        <dbReference type="Pfam" id="PF01918"/>
    </source>
</evidence>
<comment type="caution">
    <text evidence="2">The sequence shown here is derived from an EMBL/GenBank/DDBJ whole genome shotgun (WGS) entry which is preliminary data.</text>
</comment>
<dbReference type="SUPFAM" id="SSF82704">
    <property type="entry name" value="AlbA-like"/>
    <property type="match status" value="1"/>
</dbReference>
<evidence type="ECO:0000313" key="2">
    <source>
        <dbReference type="EMBL" id="KAJ6233941.1"/>
    </source>
</evidence>
<dbReference type="Pfam" id="PF01918">
    <property type="entry name" value="Alba"/>
    <property type="match status" value="1"/>
</dbReference>
<dbReference type="Proteomes" id="UP001150062">
    <property type="component" value="Unassembled WGS sequence"/>
</dbReference>
<name>A0ABQ8XN20_9EUKA</name>
<dbReference type="Gene3D" id="3.30.110.20">
    <property type="entry name" value="Alba-like domain"/>
    <property type="match status" value="1"/>
</dbReference>
<dbReference type="InterPro" id="IPR002775">
    <property type="entry name" value="DNA/RNA-bd_Alba-like"/>
</dbReference>